<comment type="caution">
    <text evidence="8">The sequence shown here is derived from an EMBL/GenBank/DDBJ whole genome shotgun (WGS) entry which is preliminary data.</text>
</comment>
<feature type="transmembrane region" description="Helical" evidence="7">
    <location>
        <begin position="111"/>
        <end position="130"/>
    </location>
</feature>
<feature type="transmembrane region" description="Helical" evidence="7">
    <location>
        <begin position="309"/>
        <end position="332"/>
    </location>
</feature>
<evidence type="ECO:0000256" key="5">
    <source>
        <dbReference type="ARBA" id="ARBA00023136"/>
    </source>
</evidence>
<comment type="subcellular location">
    <subcellularLocation>
        <location evidence="1">Cell membrane</location>
        <topology evidence="1">Multi-pass membrane protein</topology>
    </subcellularLocation>
</comment>
<evidence type="ECO:0000256" key="4">
    <source>
        <dbReference type="ARBA" id="ARBA00022989"/>
    </source>
</evidence>
<feature type="transmembrane region" description="Helical" evidence="7">
    <location>
        <begin position="186"/>
        <end position="204"/>
    </location>
</feature>
<feature type="compositionally biased region" description="Low complexity" evidence="6">
    <location>
        <begin position="9"/>
        <end position="26"/>
    </location>
</feature>
<evidence type="ECO:0000256" key="1">
    <source>
        <dbReference type="ARBA" id="ARBA00004651"/>
    </source>
</evidence>
<evidence type="ECO:0000256" key="2">
    <source>
        <dbReference type="ARBA" id="ARBA00022475"/>
    </source>
</evidence>
<feature type="region of interest" description="Disordered" evidence="6">
    <location>
        <begin position="1"/>
        <end position="26"/>
    </location>
</feature>
<evidence type="ECO:0000313" key="9">
    <source>
        <dbReference type="Proteomes" id="UP000701702"/>
    </source>
</evidence>
<dbReference type="InterPro" id="IPR001851">
    <property type="entry name" value="ABC_transp_permease"/>
</dbReference>
<keyword evidence="4 7" id="KW-1133">Transmembrane helix</keyword>
<keyword evidence="9" id="KW-1185">Reference proteome</keyword>
<keyword evidence="2" id="KW-1003">Cell membrane</keyword>
<feature type="transmembrane region" description="Helical" evidence="7">
    <location>
        <begin position="38"/>
        <end position="55"/>
    </location>
</feature>
<proteinExistence type="predicted"/>
<accession>A0ABN7YPH1</accession>
<dbReference type="CDD" id="cd06581">
    <property type="entry name" value="TM_PBP1_LivM_like"/>
    <property type="match status" value="1"/>
</dbReference>
<keyword evidence="5 7" id="KW-0472">Membrane</keyword>
<organism evidence="8 9">
    <name type="scientific">Cupriavidus pinatubonensis</name>
    <dbReference type="NCBI Taxonomy" id="248026"/>
    <lineage>
        <taxon>Bacteria</taxon>
        <taxon>Pseudomonadati</taxon>
        <taxon>Pseudomonadota</taxon>
        <taxon>Betaproteobacteria</taxon>
        <taxon>Burkholderiales</taxon>
        <taxon>Burkholderiaceae</taxon>
        <taxon>Cupriavidus</taxon>
    </lineage>
</organism>
<evidence type="ECO:0000256" key="6">
    <source>
        <dbReference type="SAM" id="MobiDB-lite"/>
    </source>
</evidence>
<dbReference type="PANTHER" id="PTHR30482:SF17">
    <property type="entry name" value="ABC TRANSPORTER ATP-BINDING PROTEIN"/>
    <property type="match status" value="1"/>
</dbReference>
<name>A0ABN7YPH1_9BURK</name>
<dbReference type="Pfam" id="PF02653">
    <property type="entry name" value="BPD_transp_2"/>
    <property type="match status" value="1"/>
</dbReference>
<evidence type="ECO:0000256" key="7">
    <source>
        <dbReference type="SAM" id="Phobius"/>
    </source>
</evidence>
<dbReference type="InterPro" id="IPR043428">
    <property type="entry name" value="LivM-like"/>
</dbReference>
<evidence type="ECO:0000256" key="3">
    <source>
        <dbReference type="ARBA" id="ARBA00022692"/>
    </source>
</evidence>
<dbReference type="Proteomes" id="UP000701702">
    <property type="component" value="Unassembled WGS sequence"/>
</dbReference>
<feature type="transmembrane region" description="Helical" evidence="7">
    <location>
        <begin position="238"/>
        <end position="260"/>
    </location>
</feature>
<evidence type="ECO:0008006" key="10">
    <source>
        <dbReference type="Google" id="ProtNLM"/>
    </source>
</evidence>
<reference evidence="8 9" key="1">
    <citation type="submission" date="2021-08" db="EMBL/GenBank/DDBJ databases">
        <authorList>
            <person name="Peeters C."/>
        </authorList>
    </citation>
    <scope>NUCLEOTIDE SEQUENCE [LARGE SCALE GENOMIC DNA]</scope>
    <source>
        <strain evidence="8 9">LMG 23994</strain>
    </source>
</reference>
<feature type="transmembrane region" description="Helical" evidence="7">
    <location>
        <begin position="272"/>
        <end position="297"/>
    </location>
</feature>
<protein>
    <recommendedName>
        <fullName evidence="10">Amino acid/amide ABC transporter membrane protein 2, HAAT family</fullName>
    </recommendedName>
</protein>
<dbReference type="EMBL" id="CAJZAF010000016">
    <property type="protein sequence ID" value="CAG9175378.1"/>
    <property type="molecule type" value="Genomic_DNA"/>
</dbReference>
<sequence>MKTLMRAMRPAASSGEAAGAPAPGRRQLPDGRWHPAEFLFWLLPVAAFFALPDYLILGSQILITGLFALSLDLILGYAGIVSLGHAAFFGLGAYTAGLLAAHGWGEPLSGLLAAAAMAAVAGWLCSFLVVRGGDLTRLMVTLGIGLMLFEAANKAAFVTGGVDGLSGVAMDRLLGVFEFDLFGKTAYVYSLAATFSLFLLLRRLTQSPFGLSLRGIREGGRRMPALGADVPRRLRTTFTLSAAIAGVAGALLAQTTQFVGMDVLGFPRSAELLVMLVLGGTGRLYGALAGAALFMIAQDVLAGMNPVYWQFWIGLLLVLMVLFARGGVMGAMDAARSRLTRRTGIRLEGGAP</sequence>
<gene>
    <name evidence="8" type="ORF">LMG23994_03085</name>
</gene>
<evidence type="ECO:0000313" key="8">
    <source>
        <dbReference type="EMBL" id="CAG9175378.1"/>
    </source>
</evidence>
<dbReference type="PANTHER" id="PTHR30482">
    <property type="entry name" value="HIGH-AFFINITY BRANCHED-CHAIN AMINO ACID TRANSPORT SYSTEM PERMEASE"/>
    <property type="match status" value="1"/>
</dbReference>
<keyword evidence="3 7" id="KW-0812">Transmembrane</keyword>
<feature type="transmembrane region" description="Helical" evidence="7">
    <location>
        <begin position="61"/>
        <end position="80"/>
    </location>
</feature>